<evidence type="ECO:0000256" key="2">
    <source>
        <dbReference type="ARBA" id="ARBA00017823"/>
    </source>
</evidence>
<evidence type="ECO:0000256" key="4">
    <source>
        <dbReference type="ARBA" id="ARBA00022795"/>
    </source>
</evidence>
<evidence type="ECO:0000313" key="12">
    <source>
        <dbReference type="Proteomes" id="UP000236728"/>
    </source>
</evidence>
<protein>
    <recommendedName>
        <fullName evidence="2">Negative regulator of flagellin synthesis</fullName>
    </recommendedName>
    <alternativeName>
        <fullName evidence="8">Anti-sigma-28 factor</fullName>
    </alternativeName>
</protein>
<evidence type="ECO:0000256" key="6">
    <source>
        <dbReference type="ARBA" id="ARBA00023163"/>
    </source>
</evidence>
<sequence length="93" mass="9596">MKVDLTNGVSNQNPVELNSRPATTSSSAAAPAETQDRTTLSTSSSAVSTLVSQAMASPEVRQDKVSALKQQIASGNYNINPSKIASGILSEGM</sequence>
<keyword evidence="5" id="KW-0805">Transcription regulation</keyword>
<evidence type="ECO:0000256" key="5">
    <source>
        <dbReference type="ARBA" id="ARBA00023015"/>
    </source>
</evidence>
<evidence type="ECO:0000259" key="10">
    <source>
        <dbReference type="Pfam" id="PF04316"/>
    </source>
</evidence>
<dbReference type="EMBL" id="FNVA01000001">
    <property type="protein sequence ID" value="SEF63264.1"/>
    <property type="molecule type" value="Genomic_DNA"/>
</dbReference>
<name>A0A1H5TKH0_9BACT</name>
<dbReference type="GO" id="GO:0044781">
    <property type="term" value="P:bacterial-type flagellum organization"/>
    <property type="evidence" value="ECO:0007669"/>
    <property type="project" value="UniProtKB-KW"/>
</dbReference>
<comment type="similarity">
    <text evidence="1">Belongs to the FlgM family.</text>
</comment>
<feature type="region of interest" description="Disordered" evidence="9">
    <location>
        <begin position="1"/>
        <end position="62"/>
    </location>
</feature>
<keyword evidence="3" id="KW-0678">Repressor</keyword>
<evidence type="ECO:0000256" key="8">
    <source>
        <dbReference type="ARBA" id="ARBA00030117"/>
    </source>
</evidence>
<keyword evidence="12" id="KW-1185">Reference proteome</keyword>
<dbReference type="GO" id="GO:0045892">
    <property type="term" value="P:negative regulation of DNA-templated transcription"/>
    <property type="evidence" value="ECO:0007669"/>
    <property type="project" value="InterPro"/>
</dbReference>
<dbReference type="Pfam" id="PF04316">
    <property type="entry name" value="FlgM"/>
    <property type="match status" value="1"/>
</dbReference>
<dbReference type="SUPFAM" id="SSF101498">
    <property type="entry name" value="Anti-sigma factor FlgM"/>
    <property type="match status" value="1"/>
</dbReference>
<keyword evidence="4" id="KW-1005">Bacterial flagellum biogenesis</keyword>
<dbReference type="AlphaFoldDB" id="A0A1H5TKH0"/>
<evidence type="ECO:0000256" key="9">
    <source>
        <dbReference type="SAM" id="MobiDB-lite"/>
    </source>
</evidence>
<evidence type="ECO:0000256" key="3">
    <source>
        <dbReference type="ARBA" id="ARBA00022491"/>
    </source>
</evidence>
<reference evidence="11 12" key="1">
    <citation type="submission" date="2016-10" db="EMBL/GenBank/DDBJ databases">
        <authorList>
            <person name="de Groot N.N."/>
        </authorList>
    </citation>
    <scope>NUCLEOTIDE SEQUENCE [LARGE SCALE GENOMIC DNA]</scope>
    <source>
        <strain evidence="11 12">DSM 22489</strain>
    </source>
</reference>
<dbReference type="InterPro" id="IPR035890">
    <property type="entry name" value="Anti-sigma-28_factor_FlgM_sf"/>
</dbReference>
<keyword evidence="6" id="KW-0804">Transcription</keyword>
<evidence type="ECO:0000256" key="7">
    <source>
        <dbReference type="ARBA" id="ARBA00024739"/>
    </source>
</evidence>
<comment type="function">
    <text evidence="7">Responsible for the coupling of flagellin expression to flagellar assembly by preventing expression of the flagellin genes when a component of the middle class of proteins is defective. It negatively regulates flagellar genes by inhibiting the activity of FliA by directly binding to FliA.</text>
</comment>
<dbReference type="InterPro" id="IPR031316">
    <property type="entry name" value="FlgM_C"/>
</dbReference>
<dbReference type="OrthoDB" id="122850at2"/>
<proteinExistence type="inferred from homology"/>
<dbReference type="InterPro" id="IPR007412">
    <property type="entry name" value="FlgM"/>
</dbReference>
<accession>A0A1H5TKH0</accession>
<evidence type="ECO:0000313" key="11">
    <source>
        <dbReference type="EMBL" id="SEF63264.1"/>
    </source>
</evidence>
<feature type="domain" description="Anti-sigma-28 factor FlgM C-terminal" evidence="10">
    <location>
        <begin position="36"/>
        <end position="89"/>
    </location>
</feature>
<feature type="compositionally biased region" description="Low complexity" evidence="9">
    <location>
        <begin position="21"/>
        <end position="52"/>
    </location>
</feature>
<feature type="compositionally biased region" description="Polar residues" evidence="9">
    <location>
        <begin position="7"/>
        <end position="16"/>
    </location>
</feature>
<gene>
    <name evidence="11" type="ORF">SAMN05421819_0647</name>
</gene>
<organism evidence="11 12">
    <name type="scientific">Bryocella elongata</name>
    <dbReference type="NCBI Taxonomy" id="863522"/>
    <lineage>
        <taxon>Bacteria</taxon>
        <taxon>Pseudomonadati</taxon>
        <taxon>Acidobacteriota</taxon>
        <taxon>Terriglobia</taxon>
        <taxon>Terriglobales</taxon>
        <taxon>Acidobacteriaceae</taxon>
        <taxon>Bryocella</taxon>
    </lineage>
</organism>
<evidence type="ECO:0000256" key="1">
    <source>
        <dbReference type="ARBA" id="ARBA00005322"/>
    </source>
</evidence>
<dbReference type="NCBIfam" id="TIGR03824">
    <property type="entry name" value="FlgM_jcvi"/>
    <property type="match status" value="1"/>
</dbReference>
<dbReference type="Proteomes" id="UP000236728">
    <property type="component" value="Unassembled WGS sequence"/>
</dbReference>
<dbReference type="RefSeq" id="WP_103931547.1">
    <property type="nucleotide sequence ID" value="NZ_FNVA01000001.1"/>
</dbReference>